<dbReference type="Proteomes" id="UP000197290">
    <property type="component" value="Unassembled WGS sequence"/>
</dbReference>
<evidence type="ECO:0008006" key="3">
    <source>
        <dbReference type="Google" id="ProtNLM"/>
    </source>
</evidence>
<dbReference type="InterPro" id="IPR021352">
    <property type="entry name" value="DUF2971"/>
</dbReference>
<evidence type="ECO:0000313" key="2">
    <source>
        <dbReference type="Proteomes" id="UP000197290"/>
    </source>
</evidence>
<reference evidence="1 2" key="1">
    <citation type="submission" date="2017-03" db="EMBL/GenBank/DDBJ databases">
        <title>Genome sequence of Sphingomonas dokdonensis DSM 21029.</title>
        <authorList>
            <person name="Poehlein A."/>
            <person name="Wuebbeler J.H."/>
            <person name="Steinbuechel A."/>
            <person name="Daniel R."/>
        </authorList>
    </citation>
    <scope>NUCLEOTIDE SEQUENCE [LARGE SCALE GENOMIC DNA]</scope>
    <source>
        <strain evidence="1 2">DSM 21029</strain>
    </source>
</reference>
<keyword evidence="2" id="KW-1185">Reference proteome</keyword>
<evidence type="ECO:0000313" key="1">
    <source>
        <dbReference type="EMBL" id="OWK28434.1"/>
    </source>
</evidence>
<sequence>MFPIGSFGGWHLAEAYSGDDVGRLLRELRPLSAKMVEEGQRIAKQTRHCPPRLFHYTDTNALMGMVENKEIWATNASYLNDEQELVWGTKVFCEALDAAKAKNDREVDLLGRMKSAADLSKSGLSFYIASFSEEADDLTQWRGYGAGQGPVCIGFDSSHLYLAFEGYDLISVVYDRKEQDAIANSIVSMVLDFYRVYESGDNPAIVDHLIPHCVQAFRNMSGYAALRFKSAHWRSEREWRLVVASDGLEEDDNSISFRAGKYGIVPFIKVKPPKYNPVIGVGIDGIIAGPTPHRELTVQALFFYMRRKHLMIRNNIKASTVTMR</sequence>
<dbReference type="AlphaFoldDB" id="A0A245ZFB3"/>
<comment type="caution">
    <text evidence="1">The sequence shown here is derived from an EMBL/GenBank/DDBJ whole genome shotgun (WGS) entry which is preliminary data.</text>
</comment>
<proteinExistence type="predicted"/>
<gene>
    <name evidence="1" type="ORF">SPDO_28360</name>
</gene>
<protein>
    <recommendedName>
        <fullName evidence="3">DUF2971 domain-containing protein</fullName>
    </recommendedName>
</protein>
<dbReference type="Pfam" id="PF11185">
    <property type="entry name" value="DUF2971"/>
    <property type="match status" value="1"/>
</dbReference>
<dbReference type="EMBL" id="NBBI01000006">
    <property type="protein sequence ID" value="OWK28434.1"/>
    <property type="molecule type" value="Genomic_DNA"/>
</dbReference>
<organism evidence="1 2">
    <name type="scientific">Sphingomonas dokdonensis</name>
    <dbReference type="NCBI Taxonomy" id="344880"/>
    <lineage>
        <taxon>Bacteria</taxon>
        <taxon>Pseudomonadati</taxon>
        <taxon>Pseudomonadota</taxon>
        <taxon>Alphaproteobacteria</taxon>
        <taxon>Sphingomonadales</taxon>
        <taxon>Sphingomonadaceae</taxon>
        <taxon>Sphingomonas</taxon>
    </lineage>
</organism>
<name>A0A245ZFB3_9SPHN</name>
<accession>A0A245ZFB3</accession>